<reference evidence="9 10" key="1">
    <citation type="submission" date="2016-12" db="EMBL/GenBank/DDBJ databases">
        <title>Amycolatopsis keratiniphila subsp. keratiniphila genome sequencing and assembly.</title>
        <authorList>
            <person name="Mayilraj S."/>
            <person name="Kaur N."/>
        </authorList>
    </citation>
    <scope>NUCLEOTIDE SEQUENCE [LARGE SCALE GENOMIC DNA]</scope>
    <source>
        <strain evidence="9 10">DSM 44409</strain>
    </source>
</reference>
<dbReference type="SMART" id="SM00345">
    <property type="entry name" value="HTH_GNTR"/>
    <property type="match status" value="1"/>
</dbReference>
<keyword evidence="1" id="KW-0805">Transcription regulation</keyword>
<keyword evidence="3" id="KW-0804">Transcription</keyword>
<dbReference type="InterPro" id="IPR013762">
    <property type="entry name" value="Integrase-like_cat_sf"/>
</dbReference>
<evidence type="ECO:0000256" key="2">
    <source>
        <dbReference type="ARBA" id="ARBA00023125"/>
    </source>
</evidence>
<dbReference type="EMBL" id="LQMT02000020">
    <property type="protein sequence ID" value="ONF68041.1"/>
    <property type="molecule type" value="Genomic_DNA"/>
</dbReference>
<keyword evidence="2 5" id="KW-0238">DNA-binding</keyword>
<dbReference type="GO" id="GO:0003700">
    <property type="term" value="F:DNA-binding transcription factor activity"/>
    <property type="evidence" value="ECO:0007669"/>
    <property type="project" value="InterPro"/>
</dbReference>
<dbReference type="InterPro" id="IPR044068">
    <property type="entry name" value="CB"/>
</dbReference>
<dbReference type="InterPro" id="IPR010998">
    <property type="entry name" value="Integrase_recombinase_N"/>
</dbReference>
<dbReference type="Gene3D" id="1.10.443.10">
    <property type="entry name" value="Intergrase catalytic core"/>
    <property type="match status" value="1"/>
</dbReference>
<evidence type="ECO:0000256" key="1">
    <source>
        <dbReference type="ARBA" id="ARBA00023015"/>
    </source>
</evidence>
<dbReference type="Gene3D" id="1.10.150.130">
    <property type="match status" value="1"/>
</dbReference>
<sequence>MRVYVGTDPFTHRAHMLSQTIPAGPTALDDAEAAARRMLTQVRERRELRTDVTLTELLASHLALLHASGTTRHSYQCMVTKHVQPLLGHLRLSAITPELLDHYYSELRRCRDHCRRPQKNHRCRPLAPATVRKIHYLLSGAYHRAFRWGWIDRSPTMDAAPPPKAHLEPQPPTPAEAAQIMDAAARHSNLGPLVWLAMVTGARRGELCALRWRHFDPVHRVLVIRASIAQVGTTTWEKDTKLHQRRHLALDADTTAMLVRYHHAQQHRAASIGAALTPDSFVFSARADGATWRPPDSLTRQYRRLVTRLGIRTTLHKLRHYSATELIAAGVDVRTVAGRLGHSDGGTTLAYYAAWVREADQRASNILISRLPTPRRPLATKPDTRTTTRRPRCPYETIAAELRTAITDGTLTPGSALPTIQELATIHHVAPSTAHRAIAQLTRQHLITVTRGCRARVNKTVPST</sequence>
<dbReference type="GO" id="GO:0015074">
    <property type="term" value="P:DNA integration"/>
    <property type="evidence" value="ECO:0007669"/>
    <property type="project" value="InterPro"/>
</dbReference>
<gene>
    <name evidence="9" type="ORF">AVR91_0221665</name>
</gene>
<evidence type="ECO:0000256" key="3">
    <source>
        <dbReference type="ARBA" id="ARBA00023163"/>
    </source>
</evidence>
<dbReference type="GO" id="GO:0006310">
    <property type="term" value="P:DNA recombination"/>
    <property type="evidence" value="ECO:0007669"/>
    <property type="project" value="UniProtKB-KW"/>
</dbReference>
<proteinExistence type="predicted"/>
<dbReference type="InterPro" id="IPR000524">
    <property type="entry name" value="Tscrpt_reg_HTH_GntR"/>
</dbReference>
<feature type="domain" description="Tyr recombinase" evidence="7">
    <location>
        <begin position="167"/>
        <end position="366"/>
    </location>
</feature>
<dbReference type="PROSITE" id="PS50949">
    <property type="entry name" value="HTH_GNTR"/>
    <property type="match status" value="1"/>
</dbReference>
<dbReference type="InterPro" id="IPR050090">
    <property type="entry name" value="Tyrosine_recombinase_XerCD"/>
</dbReference>
<organism evidence="9 10">
    <name type="scientific">Amycolatopsis keratiniphila subsp. keratiniphila</name>
    <dbReference type="NCBI Taxonomy" id="227715"/>
    <lineage>
        <taxon>Bacteria</taxon>
        <taxon>Bacillati</taxon>
        <taxon>Actinomycetota</taxon>
        <taxon>Actinomycetes</taxon>
        <taxon>Pseudonocardiales</taxon>
        <taxon>Pseudonocardiaceae</taxon>
        <taxon>Amycolatopsis</taxon>
        <taxon>Amycolatopsis japonica group</taxon>
    </lineage>
</organism>
<dbReference type="PANTHER" id="PTHR30349">
    <property type="entry name" value="PHAGE INTEGRASE-RELATED"/>
    <property type="match status" value="1"/>
</dbReference>
<name>A0A1W2LT57_9PSEU</name>
<evidence type="ECO:0000313" key="10">
    <source>
        <dbReference type="Proteomes" id="UP000076660"/>
    </source>
</evidence>
<dbReference type="PROSITE" id="PS51898">
    <property type="entry name" value="TYR_RECOMBINASE"/>
    <property type="match status" value="1"/>
</dbReference>
<evidence type="ECO:0000259" key="7">
    <source>
        <dbReference type="PROSITE" id="PS51898"/>
    </source>
</evidence>
<dbReference type="Gene3D" id="1.10.10.10">
    <property type="entry name" value="Winged helix-like DNA-binding domain superfamily/Winged helix DNA-binding domain"/>
    <property type="match status" value="1"/>
</dbReference>
<evidence type="ECO:0000259" key="6">
    <source>
        <dbReference type="PROSITE" id="PS50949"/>
    </source>
</evidence>
<dbReference type="InterPro" id="IPR036390">
    <property type="entry name" value="WH_DNA-bd_sf"/>
</dbReference>
<dbReference type="InterPro" id="IPR002104">
    <property type="entry name" value="Integrase_catalytic"/>
</dbReference>
<dbReference type="Proteomes" id="UP000076660">
    <property type="component" value="Unassembled WGS sequence"/>
</dbReference>
<keyword evidence="4" id="KW-0233">DNA recombination</keyword>
<dbReference type="Pfam" id="PF00392">
    <property type="entry name" value="GntR"/>
    <property type="match status" value="1"/>
</dbReference>
<dbReference type="InterPro" id="IPR036388">
    <property type="entry name" value="WH-like_DNA-bd_sf"/>
</dbReference>
<dbReference type="CDD" id="cd07377">
    <property type="entry name" value="WHTH_GntR"/>
    <property type="match status" value="1"/>
</dbReference>
<dbReference type="PROSITE" id="PS51900">
    <property type="entry name" value="CB"/>
    <property type="match status" value="1"/>
</dbReference>
<dbReference type="SUPFAM" id="SSF46785">
    <property type="entry name" value="Winged helix' DNA-binding domain"/>
    <property type="match status" value="1"/>
</dbReference>
<evidence type="ECO:0000256" key="5">
    <source>
        <dbReference type="PROSITE-ProRule" id="PRU01248"/>
    </source>
</evidence>
<accession>A0A1W2LT57</accession>
<protein>
    <recommendedName>
        <fullName evidence="11">Site-specific recombinase XerD</fullName>
    </recommendedName>
</protein>
<dbReference type="Pfam" id="PF00589">
    <property type="entry name" value="Phage_integrase"/>
    <property type="match status" value="1"/>
</dbReference>
<dbReference type="CDD" id="cd01189">
    <property type="entry name" value="INT_ICEBs1_C_like"/>
    <property type="match status" value="1"/>
</dbReference>
<feature type="domain" description="HTH gntR-type" evidence="6">
    <location>
        <begin position="392"/>
        <end position="460"/>
    </location>
</feature>
<evidence type="ECO:0000256" key="4">
    <source>
        <dbReference type="ARBA" id="ARBA00023172"/>
    </source>
</evidence>
<evidence type="ECO:0000259" key="8">
    <source>
        <dbReference type="PROSITE" id="PS51900"/>
    </source>
</evidence>
<feature type="domain" description="Core-binding (CB)" evidence="8">
    <location>
        <begin position="52"/>
        <end position="146"/>
    </location>
</feature>
<dbReference type="SUPFAM" id="SSF56349">
    <property type="entry name" value="DNA breaking-rejoining enzymes"/>
    <property type="match status" value="1"/>
</dbReference>
<evidence type="ECO:0000313" key="9">
    <source>
        <dbReference type="EMBL" id="ONF68041.1"/>
    </source>
</evidence>
<dbReference type="InterPro" id="IPR011010">
    <property type="entry name" value="DNA_brk_join_enz"/>
</dbReference>
<dbReference type="PANTHER" id="PTHR30349:SF91">
    <property type="entry name" value="INTA PROTEIN"/>
    <property type="match status" value="1"/>
</dbReference>
<comment type="caution">
    <text evidence="9">The sequence shown here is derived from an EMBL/GenBank/DDBJ whole genome shotgun (WGS) entry which is preliminary data.</text>
</comment>
<dbReference type="GO" id="GO:0003677">
    <property type="term" value="F:DNA binding"/>
    <property type="evidence" value="ECO:0007669"/>
    <property type="project" value="UniProtKB-UniRule"/>
</dbReference>
<evidence type="ECO:0008006" key="11">
    <source>
        <dbReference type="Google" id="ProtNLM"/>
    </source>
</evidence>
<dbReference type="AlphaFoldDB" id="A0A1W2LT57"/>